<dbReference type="Proteomes" id="UP000029917">
    <property type="component" value="Unassembled WGS sequence"/>
</dbReference>
<dbReference type="InterPro" id="IPR036714">
    <property type="entry name" value="SDH_sf"/>
</dbReference>
<dbReference type="STRING" id="690417.IC63_05045"/>
<dbReference type="Gene3D" id="1.10.150.250">
    <property type="entry name" value="Flavinator of succinate dehydrogenase"/>
    <property type="match status" value="1"/>
</dbReference>
<name>A0A099FDU6_9RHOB</name>
<dbReference type="Pfam" id="PF03937">
    <property type="entry name" value="Sdh5"/>
    <property type="match status" value="1"/>
</dbReference>
<gene>
    <name evidence="4" type="ORF">IC63_05045</name>
</gene>
<keyword evidence="3" id="KW-0143">Chaperone</keyword>
<dbReference type="AlphaFoldDB" id="A0A099FDU6"/>
<dbReference type="PANTHER" id="PTHR12469:SF2">
    <property type="entry name" value="SUCCINATE DEHYDROGENASE ASSEMBLY FACTOR 2, MITOCHONDRIAL"/>
    <property type="match status" value="1"/>
</dbReference>
<evidence type="ECO:0000256" key="1">
    <source>
        <dbReference type="ARBA" id="ARBA00008571"/>
    </source>
</evidence>
<keyword evidence="5" id="KW-1185">Reference proteome</keyword>
<proteinExistence type="inferred from homology"/>
<evidence type="ECO:0000256" key="3">
    <source>
        <dbReference type="ARBA" id="ARBA00023186"/>
    </source>
</evidence>
<sequence length="96" mass="10952">MDDHEARLKRLRMRSWRRGTREMDLILGPFADSELAVLDAPALDAYERLLEENDQDLYPWVTARLRGDRAGPEGHAAMLDRIAAHSAGRLREIRGA</sequence>
<dbReference type="SUPFAM" id="SSF109910">
    <property type="entry name" value="YgfY-like"/>
    <property type="match status" value="1"/>
</dbReference>
<dbReference type="OrthoDB" id="9807264at2"/>
<evidence type="ECO:0000313" key="5">
    <source>
        <dbReference type="Proteomes" id="UP000029917"/>
    </source>
</evidence>
<evidence type="ECO:0000313" key="4">
    <source>
        <dbReference type="EMBL" id="KGJ08381.1"/>
    </source>
</evidence>
<comment type="similarity">
    <text evidence="1">Belongs to the SdhE FAD assembly factor family.</text>
</comment>
<reference evidence="4 5" key="1">
    <citation type="submission" date="2014-09" db="EMBL/GenBank/DDBJ databases">
        <authorList>
            <person name="McGinnis J.M."/>
            <person name="Wolfgang W.J."/>
        </authorList>
    </citation>
    <scope>NUCLEOTIDE SEQUENCE [LARGE SCALE GENOMIC DNA]</scope>
    <source>
        <strain evidence="4 5">HAMBI 3106</strain>
    </source>
</reference>
<evidence type="ECO:0000256" key="2">
    <source>
        <dbReference type="ARBA" id="ARBA00019418"/>
    </source>
</evidence>
<accession>A0A099FDU6</accession>
<organism evidence="4 5">
    <name type="scientific">Paracoccus sphaerophysae</name>
    <dbReference type="NCBI Taxonomy" id="690417"/>
    <lineage>
        <taxon>Bacteria</taxon>
        <taxon>Pseudomonadati</taxon>
        <taxon>Pseudomonadota</taxon>
        <taxon>Alphaproteobacteria</taxon>
        <taxon>Rhodobacterales</taxon>
        <taxon>Paracoccaceae</taxon>
        <taxon>Paracoccus</taxon>
    </lineage>
</organism>
<protein>
    <recommendedName>
        <fullName evidence="2">FAD assembly factor SdhE</fullName>
    </recommendedName>
</protein>
<dbReference type="RefSeq" id="WP_036717483.1">
    <property type="nucleotide sequence ID" value="NZ_JRKS01000010.1"/>
</dbReference>
<comment type="caution">
    <text evidence="4">The sequence shown here is derived from an EMBL/GenBank/DDBJ whole genome shotgun (WGS) entry which is preliminary data.</text>
</comment>
<dbReference type="EMBL" id="JRKS01000010">
    <property type="protein sequence ID" value="KGJ08381.1"/>
    <property type="molecule type" value="Genomic_DNA"/>
</dbReference>
<reference evidence="4 5" key="2">
    <citation type="submission" date="2014-10" db="EMBL/GenBank/DDBJ databases">
        <title>Paracoccus sanguinis sp. nov., isolated from clinical specimens of New York State patients.</title>
        <authorList>
            <person name="Mingle L.A."/>
            <person name="Cole J.A."/>
            <person name="Lapierre P."/>
            <person name="Musser K.A."/>
        </authorList>
    </citation>
    <scope>NUCLEOTIDE SEQUENCE [LARGE SCALE GENOMIC DNA]</scope>
    <source>
        <strain evidence="4 5">HAMBI 3106</strain>
    </source>
</reference>
<dbReference type="InterPro" id="IPR005631">
    <property type="entry name" value="SDH"/>
</dbReference>
<dbReference type="GO" id="GO:0006099">
    <property type="term" value="P:tricarboxylic acid cycle"/>
    <property type="evidence" value="ECO:0007669"/>
    <property type="project" value="TreeGrafter"/>
</dbReference>
<dbReference type="PANTHER" id="PTHR12469">
    <property type="entry name" value="PROTEIN EMI5 HOMOLOG, MITOCHONDRIAL"/>
    <property type="match status" value="1"/>
</dbReference>